<dbReference type="RefSeq" id="XP_012336814.1">
    <property type="nucleotide sequence ID" value="XM_012481391.1"/>
</dbReference>
<keyword evidence="4" id="KW-1185">Reference proteome</keyword>
<gene>
    <name evidence="3" type="ORF">AK88_03781</name>
</gene>
<evidence type="ECO:0000313" key="3">
    <source>
        <dbReference type="EMBL" id="KJP86585.1"/>
    </source>
</evidence>
<dbReference type="OrthoDB" id="387025at2759"/>
<reference evidence="3 4" key="1">
    <citation type="submission" date="2014-03" db="EMBL/GenBank/DDBJ databases">
        <title>The Genome Sequence of Plasmodium fragile nilgiri.</title>
        <authorList>
            <consortium name="The Broad Institute Genomics Platform"/>
            <consortium name="The Broad Institute Genome Sequencing Center for Infectious Disease"/>
            <person name="Neafsey D."/>
            <person name="Duraisingh M."/>
            <person name="Young S.K."/>
            <person name="Zeng Q."/>
            <person name="Gargeya S."/>
            <person name="Abouelleil A."/>
            <person name="Alvarado L."/>
            <person name="Chapman S.B."/>
            <person name="Gainer-Dewar J."/>
            <person name="Goldberg J."/>
            <person name="Griggs A."/>
            <person name="Gujja S."/>
            <person name="Hansen M."/>
            <person name="Howarth C."/>
            <person name="Imamovic A."/>
            <person name="Larimer J."/>
            <person name="Pearson M."/>
            <person name="Poon T.W."/>
            <person name="Priest M."/>
            <person name="Roberts A."/>
            <person name="Saif S."/>
            <person name="Shea T."/>
            <person name="Sykes S."/>
            <person name="Wortman J."/>
            <person name="Nusbaum C."/>
            <person name="Birren B."/>
        </authorList>
    </citation>
    <scope>NUCLEOTIDE SEQUENCE [LARGE SCALE GENOMIC DNA]</scope>
    <source>
        <strain evidence="4">nilgiri</strain>
    </source>
</reference>
<sequence length="362" mass="39371">MKKLLGVVLYFFVLHKHIDAKSGNLRNSDATNESVEKGKNVTNGWIPYYYLLPKGQTTPIAVLAAMPEKTTFRKPANMKKDVTEGEEGEENVNSLIQSGEANDGDFQFTLQIVEGADHLTDAHLEGGSSAADAVNAEVPTGQVVEDLQGGAEALLEQAAGHTPEQEPVRVPAVEQPQAADNQNGEAAEEAESLPVHEADNVPVEEGQQGTPAVPEQAVEESVATQPADASVPEQAVDESVATQPADASVPEPNTSTGSEVDSVEEANEQENLYHIEDEGEGEEEEMEDEEFEDDYHNVMYKLNESEGETDIPSYDDSNYLTRADIVVMIAARNMLNALNDNYSIMDFLTTFNPNVMNSFHLF</sequence>
<evidence type="ECO:0008006" key="5">
    <source>
        <dbReference type="Google" id="ProtNLM"/>
    </source>
</evidence>
<dbReference type="OMA" id="MHKINEH"/>
<evidence type="ECO:0000256" key="2">
    <source>
        <dbReference type="SAM" id="SignalP"/>
    </source>
</evidence>
<feature type="compositionally biased region" description="Acidic residues" evidence="1">
    <location>
        <begin position="277"/>
        <end position="291"/>
    </location>
</feature>
<evidence type="ECO:0000256" key="1">
    <source>
        <dbReference type="SAM" id="MobiDB-lite"/>
    </source>
</evidence>
<dbReference type="Proteomes" id="UP000054561">
    <property type="component" value="Unassembled WGS sequence"/>
</dbReference>
<dbReference type="EMBL" id="KQ001690">
    <property type="protein sequence ID" value="KJP86585.1"/>
    <property type="molecule type" value="Genomic_DNA"/>
</dbReference>
<accession>A0A0D9QHQ8</accession>
<dbReference type="AlphaFoldDB" id="A0A0D9QHQ8"/>
<feature type="chain" id="PRO_5002343914" description="Merozoite surface protein 3" evidence="2">
    <location>
        <begin position="21"/>
        <end position="362"/>
    </location>
</feature>
<dbReference type="VEuPathDB" id="PlasmoDB:AK88_03781"/>
<dbReference type="GeneID" id="24269095"/>
<feature type="region of interest" description="Disordered" evidence="1">
    <location>
        <begin position="204"/>
        <end position="291"/>
    </location>
</feature>
<protein>
    <recommendedName>
        <fullName evidence="5">Merozoite surface protein 3</fullName>
    </recommendedName>
</protein>
<proteinExistence type="predicted"/>
<feature type="signal peptide" evidence="2">
    <location>
        <begin position="1"/>
        <end position="20"/>
    </location>
</feature>
<organism evidence="3 4">
    <name type="scientific">Plasmodium fragile</name>
    <dbReference type="NCBI Taxonomy" id="5857"/>
    <lineage>
        <taxon>Eukaryota</taxon>
        <taxon>Sar</taxon>
        <taxon>Alveolata</taxon>
        <taxon>Apicomplexa</taxon>
        <taxon>Aconoidasida</taxon>
        <taxon>Haemosporida</taxon>
        <taxon>Plasmodiidae</taxon>
        <taxon>Plasmodium</taxon>
        <taxon>Plasmodium (Plasmodium)</taxon>
    </lineage>
</organism>
<name>A0A0D9QHQ8_PLAFR</name>
<evidence type="ECO:0000313" key="4">
    <source>
        <dbReference type="Proteomes" id="UP000054561"/>
    </source>
</evidence>
<keyword evidence="2" id="KW-0732">Signal</keyword>